<evidence type="ECO:0000256" key="1">
    <source>
        <dbReference type="ARBA" id="ARBA00005384"/>
    </source>
</evidence>
<dbReference type="InterPro" id="IPR015424">
    <property type="entry name" value="PyrdxlP-dep_Trfase"/>
</dbReference>
<evidence type="ECO:0000256" key="5">
    <source>
        <dbReference type="ARBA" id="ARBA00023163"/>
    </source>
</evidence>
<comment type="similarity">
    <text evidence="1">In the C-terminal section; belongs to the class-I pyridoxal-phosphate-dependent aminotransferase family.</text>
</comment>
<name>A0A427V5I3_9ENTR</name>
<dbReference type="EMBL" id="RHXB01000003">
    <property type="protein sequence ID" value="RSE27878.1"/>
    <property type="molecule type" value="Genomic_DNA"/>
</dbReference>
<dbReference type="PANTHER" id="PTHR46577">
    <property type="entry name" value="HTH-TYPE TRANSCRIPTIONAL REGULATORY PROTEIN GABR"/>
    <property type="match status" value="1"/>
</dbReference>
<keyword evidence="7" id="KW-0808">Transferase</keyword>
<sequence>MHSLVGDLVLVRFAAQRDGLLHRRLYNALRQAILDKSLAPQTRLPASRDLAAQLGISRNSVITVYEQLLAEGYVTSRQGSGTWVAQTLPDNVFHPQACGNALSQPAAVPTFSRRGQQLLDNISASPSQWGAFIPGVPDVSAFPHQRFSKIQARISRRPAPRQLTYSNNGGSPALQQALVEYLRVARSVNCNAEQILIVEGVHQAIDLVTRMLTNPGDRAWIEEPSYWGIRHILQMNDVTLCPVDVDQAGMNPPETVDENPRLIFVTPSHQYPLGPVMSLERRQRLLNVVARQPCWIVEDDYDSEFRFSGQPIPALQGLVPDAPVIYIGTFSKTLYPGLRLGYLVLPPALAESFRKAHAELYRSGHSLIQTALAEFIETGQYSAHIRRMRLLYSKRRALLCQLITHAFGPQALNDFNDNAGLHLVLHLPGEADDVAIAAHANARGILVRALSRYYVGSKKRRGLLMGFASITEEQMPEAFERLVESVRLFCPQALLIRGNKNIL</sequence>
<keyword evidence="7" id="KW-0032">Aminotransferase</keyword>
<reference evidence="7 8" key="1">
    <citation type="submission" date="2018-10" db="EMBL/GenBank/DDBJ databases">
        <title>Transmission dynamics of multidrug resistant bacteria on intensive care unit surfaces.</title>
        <authorList>
            <person name="D'Souza A.W."/>
            <person name="Potter R.F."/>
            <person name="Wallace M."/>
            <person name="Shupe A."/>
            <person name="Patel S."/>
            <person name="Sun S."/>
            <person name="Gul D."/>
            <person name="Kwon J.H."/>
            <person name="Andleeb S."/>
            <person name="Burnham C.-A.D."/>
            <person name="Dantas G."/>
        </authorList>
    </citation>
    <scope>NUCLEOTIDE SEQUENCE [LARGE SCALE GENOMIC DNA]</scope>
    <source>
        <strain evidence="7 8">AS_373</strain>
    </source>
</reference>
<dbReference type="Pfam" id="PF00392">
    <property type="entry name" value="GntR"/>
    <property type="match status" value="1"/>
</dbReference>
<dbReference type="InterPro" id="IPR036390">
    <property type="entry name" value="WH_DNA-bd_sf"/>
</dbReference>
<dbReference type="Pfam" id="PF00155">
    <property type="entry name" value="Aminotran_1_2"/>
    <property type="match status" value="1"/>
</dbReference>
<dbReference type="CDD" id="cd07377">
    <property type="entry name" value="WHTH_GntR"/>
    <property type="match status" value="1"/>
</dbReference>
<keyword evidence="5" id="KW-0804">Transcription</keyword>
<dbReference type="GO" id="GO:0030170">
    <property type="term" value="F:pyridoxal phosphate binding"/>
    <property type="evidence" value="ECO:0007669"/>
    <property type="project" value="InterPro"/>
</dbReference>
<evidence type="ECO:0000313" key="8">
    <source>
        <dbReference type="Proteomes" id="UP000275331"/>
    </source>
</evidence>
<dbReference type="SUPFAM" id="SSF53383">
    <property type="entry name" value="PLP-dependent transferases"/>
    <property type="match status" value="1"/>
</dbReference>
<evidence type="ECO:0000256" key="2">
    <source>
        <dbReference type="ARBA" id="ARBA00022898"/>
    </source>
</evidence>
<dbReference type="GO" id="GO:0003677">
    <property type="term" value="F:DNA binding"/>
    <property type="evidence" value="ECO:0007669"/>
    <property type="project" value="UniProtKB-KW"/>
</dbReference>
<evidence type="ECO:0000313" key="7">
    <source>
        <dbReference type="EMBL" id="RSE27878.1"/>
    </source>
</evidence>
<organism evidence="7 8">
    <name type="scientific">Atlantibacter subterraneus</name>
    <dbReference type="NCBI Taxonomy" id="255519"/>
    <lineage>
        <taxon>Bacteria</taxon>
        <taxon>Pseudomonadati</taxon>
        <taxon>Pseudomonadota</taxon>
        <taxon>Gammaproteobacteria</taxon>
        <taxon>Enterobacterales</taxon>
        <taxon>Enterobacteriaceae</taxon>
        <taxon>Atlantibacter</taxon>
    </lineage>
</organism>
<dbReference type="CDD" id="cd00609">
    <property type="entry name" value="AAT_like"/>
    <property type="match status" value="1"/>
</dbReference>
<feature type="domain" description="HTH gntR-type" evidence="6">
    <location>
        <begin position="19"/>
        <end position="87"/>
    </location>
</feature>
<proteinExistence type="inferred from homology"/>
<keyword evidence="3" id="KW-0805">Transcription regulation</keyword>
<dbReference type="RefSeq" id="WP_125292613.1">
    <property type="nucleotide sequence ID" value="NZ_JAPTZM010000007.1"/>
</dbReference>
<dbReference type="PRINTS" id="PR00035">
    <property type="entry name" value="HTHGNTR"/>
</dbReference>
<dbReference type="InterPro" id="IPR036388">
    <property type="entry name" value="WH-like_DNA-bd_sf"/>
</dbReference>
<evidence type="ECO:0000256" key="4">
    <source>
        <dbReference type="ARBA" id="ARBA00023125"/>
    </source>
</evidence>
<dbReference type="Gene3D" id="3.40.640.10">
    <property type="entry name" value="Type I PLP-dependent aspartate aminotransferase-like (Major domain)"/>
    <property type="match status" value="1"/>
</dbReference>
<dbReference type="Proteomes" id="UP000275331">
    <property type="component" value="Unassembled WGS sequence"/>
</dbReference>
<dbReference type="OrthoDB" id="9808770at2"/>
<dbReference type="PANTHER" id="PTHR46577:SF1">
    <property type="entry name" value="HTH-TYPE TRANSCRIPTIONAL REGULATORY PROTEIN GABR"/>
    <property type="match status" value="1"/>
</dbReference>
<dbReference type="GO" id="GO:0008483">
    <property type="term" value="F:transaminase activity"/>
    <property type="evidence" value="ECO:0007669"/>
    <property type="project" value="UniProtKB-KW"/>
</dbReference>
<evidence type="ECO:0000256" key="3">
    <source>
        <dbReference type="ARBA" id="ARBA00023015"/>
    </source>
</evidence>
<dbReference type="InterPro" id="IPR000524">
    <property type="entry name" value="Tscrpt_reg_HTH_GntR"/>
</dbReference>
<dbReference type="SUPFAM" id="SSF46785">
    <property type="entry name" value="Winged helix' DNA-binding domain"/>
    <property type="match status" value="1"/>
</dbReference>
<evidence type="ECO:0000259" key="6">
    <source>
        <dbReference type="PROSITE" id="PS50949"/>
    </source>
</evidence>
<gene>
    <name evidence="7" type="ORF">EGT71_05665</name>
</gene>
<protein>
    <submittedName>
        <fullName evidence="7">PLP-dependent aminotransferase family protein</fullName>
    </submittedName>
</protein>
<dbReference type="InterPro" id="IPR004839">
    <property type="entry name" value="Aminotransferase_I/II_large"/>
</dbReference>
<dbReference type="SMART" id="SM00345">
    <property type="entry name" value="HTH_GNTR"/>
    <property type="match status" value="1"/>
</dbReference>
<keyword evidence="4" id="KW-0238">DNA-binding</keyword>
<keyword evidence="2" id="KW-0663">Pyridoxal phosphate</keyword>
<comment type="caution">
    <text evidence="7">The sequence shown here is derived from an EMBL/GenBank/DDBJ whole genome shotgun (WGS) entry which is preliminary data.</text>
</comment>
<dbReference type="AlphaFoldDB" id="A0A427V5I3"/>
<dbReference type="GO" id="GO:0003700">
    <property type="term" value="F:DNA-binding transcription factor activity"/>
    <property type="evidence" value="ECO:0007669"/>
    <property type="project" value="InterPro"/>
</dbReference>
<dbReference type="InterPro" id="IPR015421">
    <property type="entry name" value="PyrdxlP-dep_Trfase_major"/>
</dbReference>
<dbReference type="PROSITE" id="PS50949">
    <property type="entry name" value="HTH_GNTR"/>
    <property type="match status" value="1"/>
</dbReference>
<dbReference type="Gene3D" id="1.10.10.10">
    <property type="entry name" value="Winged helix-like DNA-binding domain superfamily/Winged helix DNA-binding domain"/>
    <property type="match status" value="1"/>
</dbReference>
<accession>A0A427V5I3</accession>
<dbReference type="InterPro" id="IPR051446">
    <property type="entry name" value="HTH_trans_reg/aminotransferase"/>
</dbReference>